<feature type="region of interest" description="Disordered" evidence="1">
    <location>
        <begin position="391"/>
        <end position="414"/>
    </location>
</feature>
<dbReference type="KEGG" id="pmrn:116947115"/>
<feature type="compositionally biased region" description="Low complexity" evidence="1">
    <location>
        <begin position="182"/>
        <end position="193"/>
    </location>
</feature>
<sequence>MSEHVVSSGHIKRRRVDTGVKRSASAGLSSFLHSKTTLARALSVARNVAQPPACNGEGGANSRRPHADCDEAPFPAGGNWRAEEPAFFVEQAKEFSRYAAASQRVAGAFGGARSHGDGRPTLEHFLDEHLKAKRARVETIVREMSALPAPSDEVACEQDAACPPQGSLGHGGRGSKRKQRLPRQQQQQQQLLRTGRHRERRHLRHQLREMQWQLQELQEKFVKIFESSDSEVAEVSDDGAQSASDVADSLASSDDSSSPPVEGPDTEPKTNRPSRVDEANERPPAGGPHKKEAQLAEKLKQELSTTMSQVVDTVVKIFSPKTQKPSSSPSTPEMREPVPAVSARKEKTTASQQPLQGPENAPAVGPLECFLGLPVAEQLEALPLVVQKLPREQPPQSSAQLPHQSYHIPPPPPPPTGLDPVSFCGQGYSPCLPHPLMAFPLQLTHHMGPRARDGLPPELRSIEQDLASASRTKPSRHPGPLRYHMPCSPDISRTPSKGLLFPLVKSEGYSLQEYQDMCHYQEATISF</sequence>
<dbReference type="RefSeq" id="XP_032818424.1">
    <property type="nucleotide sequence ID" value="XM_032962533.1"/>
</dbReference>
<feature type="region of interest" description="Disordered" evidence="1">
    <location>
        <begin position="158"/>
        <end position="197"/>
    </location>
</feature>
<feature type="region of interest" description="Disordered" evidence="1">
    <location>
        <begin position="319"/>
        <end position="360"/>
    </location>
</feature>
<feature type="compositionally biased region" description="Polar residues" evidence="1">
    <location>
        <begin position="394"/>
        <end position="403"/>
    </location>
</feature>
<dbReference type="PANTHER" id="PTHR12198">
    <property type="entry name" value="HOMEOBOX PROTEIN PROSPERO/PROX-1/CEH-26"/>
    <property type="match status" value="1"/>
</dbReference>
<gene>
    <name evidence="3" type="primary">LOC116947115</name>
</gene>
<reference evidence="3" key="1">
    <citation type="submission" date="2025-08" db="UniProtKB">
        <authorList>
            <consortium name="RefSeq"/>
        </authorList>
    </citation>
    <scope>IDENTIFICATION</scope>
    <source>
        <tissue evidence="3">Sperm</tissue>
    </source>
</reference>
<feature type="region of interest" description="Disordered" evidence="1">
    <location>
        <begin position="468"/>
        <end position="489"/>
    </location>
</feature>
<dbReference type="GO" id="GO:0000981">
    <property type="term" value="F:DNA-binding transcription factor activity, RNA polymerase II-specific"/>
    <property type="evidence" value="ECO:0007669"/>
    <property type="project" value="TreeGrafter"/>
</dbReference>
<feature type="compositionally biased region" description="Basic and acidic residues" evidence="1">
    <location>
        <begin position="289"/>
        <end position="301"/>
    </location>
</feature>
<name>A0AAJ7TID7_PETMA</name>
<dbReference type="AlphaFoldDB" id="A0AAJ7TID7"/>
<feature type="compositionally biased region" description="Basic and acidic residues" evidence="1">
    <location>
        <begin position="266"/>
        <end position="281"/>
    </location>
</feature>
<proteinExistence type="predicted"/>
<dbReference type="Proteomes" id="UP001318040">
    <property type="component" value="Chromosome 29"/>
</dbReference>
<feature type="region of interest" description="Disordered" evidence="1">
    <location>
        <begin position="232"/>
        <end position="303"/>
    </location>
</feature>
<dbReference type="GO" id="GO:0000978">
    <property type="term" value="F:RNA polymerase II cis-regulatory region sequence-specific DNA binding"/>
    <property type="evidence" value="ECO:0007669"/>
    <property type="project" value="TreeGrafter"/>
</dbReference>
<dbReference type="GO" id="GO:0005634">
    <property type="term" value="C:nucleus"/>
    <property type="evidence" value="ECO:0007669"/>
    <property type="project" value="TreeGrafter"/>
</dbReference>
<evidence type="ECO:0000256" key="1">
    <source>
        <dbReference type="SAM" id="MobiDB-lite"/>
    </source>
</evidence>
<keyword evidence="2" id="KW-1185">Reference proteome</keyword>
<organism evidence="2 3">
    <name type="scientific">Petromyzon marinus</name>
    <name type="common">Sea lamprey</name>
    <dbReference type="NCBI Taxonomy" id="7757"/>
    <lineage>
        <taxon>Eukaryota</taxon>
        <taxon>Metazoa</taxon>
        <taxon>Chordata</taxon>
        <taxon>Craniata</taxon>
        <taxon>Vertebrata</taxon>
        <taxon>Cyclostomata</taxon>
        <taxon>Hyperoartia</taxon>
        <taxon>Petromyzontiformes</taxon>
        <taxon>Petromyzontidae</taxon>
        <taxon>Petromyzon</taxon>
    </lineage>
</organism>
<dbReference type="PANTHER" id="PTHR12198:SF0">
    <property type="entry name" value="HOMEOBOX PROTEIN PROSPERO"/>
    <property type="match status" value="1"/>
</dbReference>
<protein>
    <submittedName>
        <fullName evidence="3">Prospero homeobox protein 1-like</fullName>
    </submittedName>
</protein>
<evidence type="ECO:0000313" key="2">
    <source>
        <dbReference type="Proteomes" id="UP001318040"/>
    </source>
</evidence>
<feature type="compositionally biased region" description="Low complexity" evidence="1">
    <location>
        <begin position="319"/>
        <end position="332"/>
    </location>
</feature>
<evidence type="ECO:0000313" key="3">
    <source>
        <dbReference type="RefSeq" id="XP_032818424.1"/>
    </source>
</evidence>
<feature type="compositionally biased region" description="Low complexity" evidence="1">
    <location>
        <begin position="238"/>
        <end position="258"/>
    </location>
</feature>
<dbReference type="InterPro" id="IPR039350">
    <property type="entry name" value="Prospero_homeodomain"/>
</dbReference>
<accession>A0AAJ7TID7</accession>